<gene>
    <name evidence="5" type="ORF">DDF65_23540</name>
</gene>
<accession>A0A2T9IXE2</accession>
<dbReference type="AlphaFoldDB" id="A0A2T9IXE2"/>
<dbReference type="GO" id="GO:0004519">
    <property type="term" value="F:endonuclease activity"/>
    <property type="evidence" value="ECO:0007669"/>
    <property type="project" value="TreeGrafter"/>
</dbReference>
<evidence type="ECO:0000313" key="6">
    <source>
        <dbReference type="Proteomes" id="UP000244913"/>
    </source>
</evidence>
<dbReference type="InterPro" id="IPR001604">
    <property type="entry name" value="Endo_G_ENPP1-like_dom"/>
</dbReference>
<dbReference type="Pfam" id="PF13365">
    <property type="entry name" value="Trypsin_2"/>
    <property type="match status" value="1"/>
</dbReference>
<dbReference type="GO" id="GO:0016787">
    <property type="term" value="F:hydrolase activity"/>
    <property type="evidence" value="ECO:0007669"/>
    <property type="project" value="InterPro"/>
</dbReference>
<dbReference type="GO" id="GO:0003676">
    <property type="term" value="F:nucleic acid binding"/>
    <property type="evidence" value="ECO:0007669"/>
    <property type="project" value="InterPro"/>
</dbReference>
<feature type="binding site" evidence="2">
    <location>
        <position position="509"/>
    </location>
    <ligand>
        <name>Mg(2+)</name>
        <dbReference type="ChEBI" id="CHEBI:18420"/>
        <note>catalytic</note>
    </ligand>
</feature>
<dbReference type="SMART" id="SM00892">
    <property type="entry name" value="Endonuclease_NS"/>
    <property type="match status" value="1"/>
</dbReference>
<evidence type="ECO:0000313" key="5">
    <source>
        <dbReference type="EMBL" id="PVM71682.1"/>
    </source>
</evidence>
<name>A0A2T9IXE2_9CAUL</name>
<dbReference type="InterPro" id="IPR044925">
    <property type="entry name" value="His-Me_finger_sf"/>
</dbReference>
<dbReference type="Proteomes" id="UP000244913">
    <property type="component" value="Unassembled WGS sequence"/>
</dbReference>
<dbReference type="SMART" id="SM00477">
    <property type="entry name" value="NUC"/>
    <property type="match status" value="1"/>
</dbReference>
<dbReference type="Gene3D" id="2.40.10.10">
    <property type="entry name" value="Trypsin-like serine proteases"/>
    <property type="match status" value="2"/>
</dbReference>
<sequence length="666" mass="72354">MSNKLEESRGRLESLLPRLGKAAESLANGGGENLRKLGLRASVLDAASVARALEAKPGRLESVGVNPMALEAIVRLTGRPPLVVRNNAVVIEKELLLEFPSGIVGLIKGAEPAISSVGRIEFVNHEMAWGGTGWVVDRSKDDALVVTNRHVAKLVAKRSLDGKAVFVRSPFTGVRYGASIDFNEEVEARTTDARSAVATAVEYLADDTEADVALLRVARPNGVDWSWPDRLELAEKEAAQGDLVALVGYPAYDTRNDVTAMEQYFRGLYDVKRFAPGEITRPATAGIILSHDCTSLGGNSGSALISLESRAVVGLHFAGEYGVANSAVSAGTLRRLAFGDRTSVAGAVFKETHAVEAADGVHRKADLKDRGGYDPNFLGANLRVPWPELEATVAAGLAKPDDALADRPHELRYTHFGVLFSEALKLPAATAVNIDGEKAVRIKRGDDKWYVDARIDPASQYTAKHYADRAIDRGHMVRREDPNWGPDANQANFDTFHYTNSAPQHSLLNQGKTLWQGLENYILDNSRTEGFRACIFTGPVLNGDYEYLDEEGGVRVPLEFWKVAVMAVKTQDGRDVLHATAYLLSQGQLIRKLLEDRNRSEAVEGFRLGAYRTFQIAIKDLEEATGMNFHDLRNHDPLAATTAGAEAIDSGLPLFVPLAEPGDLVL</sequence>
<evidence type="ECO:0000256" key="2">
    <source>
        <dbReference type="PIRSR" id="PIRSR640255-2"/>
    </source>
</evidence>
<dbReference type="PANTHER" id="PTHR13966">
    <property type="entry name" value="ENDONUCLEASE RELATED"/>
    <property type="match status" value="1"/>
</dbReference>
<dbReference type="RefSeq" id="WP_116569930.1">
    <property type="nucleotide sequence ID" value="NZ_QDKP01000065.1"/>
</dbReference>
<keyword evidence="6" id="KW-1185">Reference proteome</keyword>
<dbReference type="PANTHER" id="PTHR13966:SF5">
    <property type="entry name" value="ENDONUCLEASE G, MITOCHONDRIAL"/>
    <property type="match status" value="1"/>
</dbReference>
<comment type="caution">
    <text evidence="5">The sequence shown here is derived from an EMBL/GenBank/DDBJ whole genome shotgun (WGS) entry which is preliminary data.</text>
</comment>
<reference evidence="5 6" key="1">
    <citation type="submission" date="2018-04" db="EMBL/GenBank/DDBJ databases">
        <title>The genome sequence of Caulobacter sp. 736.</title>
        <authorList>
            <person name="Gao J."/>
            <person name="Sun J."/>
        </authorList>
    </citation>
    <scope>NUCLEOTIDE SEQUENCE [LARGE SCALE GENOMIC DNA]</scope>
    <source>
        <strain evidence="5 6">736</strain>
    </source>
</reference>
<protein>
    <submittedName>
        <fullName evidence="5">Nuclease</fullName>
    </submittedName>
</protein>
<dbReference type="EMBL" id="QDKP01000065">
    <property type="protein sequence ID" value="PVM71682.1"/>
    <property type="molecule type" value="Genomic_DNA"/>
</dbReference>
<feature type="active site" description="Proton acceptor" evidence="1">
    <location>
        <position position="475"/>
    </location>
</feature>
<dbReference type="Gene3D" id="3.40.570.10">
    <property type="entry name" value="Extracellular Endonuclease, subunit A"/>
    <property type="match status" value="1"/>
</dbReference>
<dbReference type="Pfam" id="PF01223">
    <property type="entry name" value="Endonuclease_NS"/>
    <property type="match status" value="1"/>
</dbReference>
<dbReference type="InterPro" id="IPR040255">
    <property type="entry name" value="Non-specific_endonuclease"/>
</dbReference>
<feature type="domain" description="DNA/RNA non-specific endonuclease/pyrophosphatase/phosphodiesterase" evidence="4">
    <location>
        <begin position="412"/>
        <end position="636"/>
    </location>
</feature>
<dbReference type="InterPro" id="IPR020821">
    <property type="entry name" value="ENPP1-3/EXOG-like_nuc-like"/>
</dbReference>
<dbReference type="SUPFAM" id="SSF50494">
    <property type="entry name" value="Trypsin-like serine proteases"/>
    <property type="match status" value="1"/>
</dbReference>
<proteinExistence type="predicted"/>
<organism evidence="5 6">
    <name type="scientific">Caulobacter radicis</name>
    <dbReference type="NCBI Taxonomy" id="2172650"/>
    <lineage>
        <taxon>Bacteria</taxon>
        <taxon>Pseudomonadati</taxon>
        <taxon>Pseudomonadota</taxon>
        <taxon>Alphaproteobacteria</taxon>
        <taxon>Caulobacterales</taxon>
        <taxon>Caulobacteraceae</taxon>
        <taxon>Caulobacter</taxon>
    </lineage>
</organism>
<dbReference type="InterPro" id="IPR009003">
    <property type="entry name" value="Peptidase_S1_PA"/>
</dbReference>
<evidence type="ECO:0000256" key="1">
    <source>
        <dbReference type="PIRSR" id="PIRSR640255-1"/>
    </source>
</evidence>
<dbReference type="InterPro" id="IPR043504">
    <property type="entry name" value="Peptidase_S1_PA_chymotrypsin"/>
</dbReference>
<evidence type="ECO:0000259" key="3">
    <source>
        <dbReference type="SMART" id="SM00477"/>
    </source>
</evidence>
<dbReference type="CDD" id="cd00091">
    <property type="entry name" value="NUC"/>
    <property type="match status" value="1"/>
</dbReference>
<keyword evidence="2" id="KW-0479">Metal-binding</keyword>
<feature type="domain" description="ENPP1-3/EXOG-like endonuclease/phosphodiesterase" evidence="3">
    <location>
        <begin position="413"/>
        <end position="638"/>
    </location>
</feature>
<dbReference type="InterPro" id="IPR044929">
    <property type="entry name" value="DNA/RNA_non-sp_Endonuclease_sf"/>
</dbReference>
<dbReference type="SUPFAM" id="SSF54060">
    <property type="entry name" value="His-Me finger endonucleases"/>
    <property type="match status" value="1"/>
</dbReference>
<evidence type="ECO:0000259" key="4">
    <source>
        <dbReference type="SMART" id="SM00892"/>
    </source>
</evidence>
<dbReference type="GO" id="GO:0046872">
    <property type="term" value="F:metal ion binding"/>
    <property type="evidence" value="ECO:0007669"/>
    <property type="project" value="UniProtKB-KW"/>
</dbReference>